<name>A0A8J6XXM5_9BACT</name>
<gene>
    <name evidence="1" type="ORF">IFK94_15820</name>
</gene>
<accession>A0A8J6XXM5</accession>
<organism evidence="1 2">
    <name type="scientific">Candidatus Polarisedimenticola svalbardensis</name>
    <dbReference type="NCBI Taxonomy" id="2886004"/>
    <lineage>
        <taxon>Bacteria</taxon>
        <taxon>Pseudomonadati</taxon>
        <taxon>Acidobacteriota</taxon>
        <taxon>Candidatus Polarisedimenticolia</taxon>
        <taxon>Candidatus Polarisedimenticolales</taxon>
        <taxon>Candidatus Polarisedimenticolaceae</taxon>
        <taxon>Candidatus Polarisedimenticola</taxon>
    </lineage>
</organism>
<protein>
    <submittedName>
        <fullName evidence="1">NAD-dependent aldehyde dehydrogenase</fullName>
    </submittedName>
</protein>
<feature type="non-terminal residue" evidence="1">
    <location>
        <position position="1"/>
    </location>
</feature>
<proteinExistence type="predicted"/>
<dbReference type="AlphaFoldDB" id="A0A8J6XXM5"/>
<reference evidence="1 2" key="1">
    <citation type="submission" date="2020-08" db="EMBL/GenBank/DDBJ databases">
        <title>Acidobacteriota in marine sediments use diverse sulfur dissimilation pathways.</title>
        <authorList>
            <person name="Wasmund K."/>
        </authorList>
    </citation>
    <scope>NUCLEOTIDE SEQUENCE [LARGE SCALE GENOMIC DNA]</scope>
    <source>
        <strain evidence="1">MAG AM4</strain>
    </source>
</reference>
<comment type="caution">
    <text evidence="1">The sequence shown here is derived from an EMBL/GenBank/DDBJ whole genome shotgun (WGS) entry which is preliminary data.</text>
</comment>
<evidence type="ECO:0000313" key="2">
    <source>
        <dbReference type="Proteomes" id="UP000648239"/>
    </source>
</evidence>
<evidence type="ECO:0000313" key="1">
    <source>
        <dbReference type="EMBL" id="MBD3869588.1"/>
    </source>
</evidence>
<sequence length="103" mass="10892">LRYGGIAVNAWTGMNFGLGNTHWGAAPGNTPDAIGSGTGSVHNSFLFDNPEKSVVYAPFRAWPKPVWFPNHRTLPALGRALAGYEGTASPLALLQVITAAMRA</sequence>
<dbReference type="Proteomes" id="UP000648239">
    <property type="component" value="Unassembled WGS sequence"/>
</dbReference>
<dbReference type="EMBL" id="JACXWD010000120">
    <property type="protein sequence ID" value="MBD3869588.1"/>
    <property type="molecule type" value="Genomic_DNA"/>
</dbReference>